<comment type="subcellular location">
    <subcellularLocation>
        <location evidence="1">Nucleus</location>
    </subcellularLocation>
</comment>
<dbReference type="InterPro" id="IPR005576">
    <property type="entry name" value="Rpb7-like_N"/>
</dbReference>
<comment type="similarity">
    <text evidence="2">Belongs to the eukaryotic RPB7/RPC8 RNA polymerase subunit family.</text>
</comment>
<dbReference type="AlphaFoldDB" id="A0A0C3BM54"/>
<dbReference type="Pfam" id="PF08292">
    <property type="entry name" value="RNA_pol_Rbc25"/>
    <property type="match status" value="1"/>
</dbReference>
<keyword evidence="10" id="KW-1185">Reference proteome</keyword>
<reference evidence="10" key="2">
    <citation type="submission" date="2015-01" db="EMBL/GenBank/DDBJ databases">
        <title>Evolutionary Origins and Diversification of the Mycorrhizal Mutualists.</title>
        <authorList>
            <consortium name="DOE Joint Genome Institute"/>
            <consortium name="Mycorrhizal Genomics Consortium"/>
            <person name="Kohler A."/>
            <person name="Kuo A."/>
            <person name="Nagy L.G."/>
            <person name="Floudas D."/>
            <person name="Copeland A."/>
            <person name="Barry K.W."/>
            <person name="Cichocki N."/>
            <person name="Veneault-Fourrey C."/>
            <person name="LaButti K."/>
            <person name="Lindquist E.A."/>
            <person name="Lipzen A."/>
            <person name="Lundell T."/>
            <person name="Morin E."/>
            <person name="Murat C."/>
            <person name="Riley R."/>
            <person name="Ohm R."/>
            <person name="Sun H."/>
            <person name="Tunlid A."/>
            <person name="Henrissat B."/>
            <person name="Grigoriev I.V."/>
            <person name="Hibbett D.S."/>
            <person name="Martin F."/>
        </authorList>
    </citation>
    <scope>NUCLEOTIDE SEQUENCE [LARGE SCALE GENOMIC DNA]</scope>
    <source>
        <strain evidence="10">MAFF 305830</strain>
    </source>
</reference>
<dbReference type="Pfam" id="PF03876">
    <property type="entry name" value="SHS2_Rpb7-N"/>
    <property type="match status" value="1"/>
</dbReference>
<evidence type="ECO:0000259" key="7">
    <source>
        <dbReference type="Pfam" id="PF08292"/>
    </source>
</evidence>
<evidence type="ECO:0000313" key="8">
    <source>
        <dbReference type="EMBL" id="KIM33099.1"/>
    </source>
</evidence>
<dbReference type="InterPro" id="IPR013238">
    <property type="entry name" value="RNA_pol_III_Rbc25"/>
</dbReference>
<feature type="domain" description="RNA polymerase III subunit Rpc25" evidence="7">
    <location>
        <begin position="83"/>
        <end position="212"/>
    </location>
</feature>
<dbReference type="InterPro" id="IPR045113">
    <property type="entry name" value="Rpb7-like"/>
</dbReference>
<dbReference type="HOGENOM" id="CLU_073901_1_1_1"/>
<name>A0A0C3BM54_SERVB</name>
<dbReference type="PANTHER" id="PTHR12709">
    <property type="entry name" value="DNA-DIRECTED RNA POLYMERASE II, III"/>
    <property type="match status" value="1"/>
</dbReference>
<dbReference type="GO" id="GO:0006384">
    <property type="term" value="P:transcription initiation at RNA polymerase III promoter"/>
    <property type="evidence" value="ECO:0007669"/>
    <property type="project" value="TreeGrafter"/>
</dbReference>
<reference evidence="8 10" key="1">
    <citation type="submission" date="2014-04" db="EMBL/GenBank/DDBJ databases">
        <authorList>
            <consortium name="DOE Joint Genome Institute"/>
            <person name="Kuo A."/>
            <person name="Zuccaro A."/>
            <person name="Kohler A."/>
            <person name="Nagy L.G."/>
            <person name="Floudas D."/>
            <person name="Copeland A."/>
            <person name="Barry K.W."/>
            <person name="Cichocki N."/>
            <person name="Veneault-Fourrey C."/>
            <person name="LaButti K."/>
            <person name="Lindquist E.A."/>
            <person name="Lipzen A."/>
            <person name="Lundell T."/>
            <person name="Morin E."/>
            <person name="Murat C."/>
            <person name="Sun H."/>
            <person name="Tunlid A."/>
            <person name="Henrissat B."/>
            <person name="Grigoriev I.V."/>
            <person name="Hibbett D.S."/>
            <person name="Martin F."/>
            <person name="Nordberg H.P."/>
            <person name="Cantor M.N."/>
            <person name="Hua S.X."/>
        </authorList>
    </citation>
    <scope>NUCLEOTIDE SEQUENCE [LARGE SCALE GENOMIC DNA]</scope>
    <source>
        <strain evidence="8 10">MAFF 305830</strain>
    </source>
</reference>
<evidence type="ECO:0000259" key="6">
    <source>
        <dbReference type="Pfam" id="PF03876"/>
    </source>
</evidence>
<dbReference type="PANTHER" id="PTHR12709:SF1">
    <property type="entry name" value="DNA-DIRECTED RNA POLYMERASE III SUBUNIT RPC8"/>
    <property type="match status" value="1"/>
</dbReference>
<dbReference type="InterPro" id="IPR036898">
    <property type="entry name" value="RNA_pol_Rpb7-like_N_sf"/>
</dbReference>
<dbReference type="CDD" id="cd04330">
    <property type="entry name" value="RNAP_III_Rpc25_N"/>
    <property type="match status" value="1"/>
</dbReference>
<evidence type="ECO:0000256" key="3">
    <source>
        <dbReference type="ARBA" id="ARBA00022478"/>
    </source>
</evidence>
<dbReference type="InterPro" id="IPR012340">
    <property type="entry name" value="NA-bd_OB-fold"/>
</dbReference>
<accession>A0A0C3BM54</accession>
<organism evidence="8 10">
    <name type="scientific">Serendipita vermifera MAFF 305830</name>
    <dbReference type="NCBI Taxonomy" id="933852"/>
    <lineage>
        <taxon>Eukaryota</taxon>
        <taxon>Fungi</taxon>
        <taxon>Dikarya</taxon>
        <taxon>Basidiomycota</taxon>
        <taxon>Agaricomycotina</taxon>
        <taxon>Agaricomycetes</taxon>
        <taxon>Sebacinales</taxon>
        <taxon>Serendipitaceae</taxon>
        <taxon>Serendipita</taxon>
    </lineage>
</organism>
<keyword evidence="3" id="KW-0240">DNA-directed RNA polymerase</keyword>
<dbReference type="Proteomes" id="UP000054097">
    <property type="component" value="Unassembled WGS sequence"/>
</dbReference>
<evidence type="ECO:0000256" key="4">
    <source>
        <dbReference type="ARBA" id="ARBA00023163"/>
    </source>
</evidence>
<dbReference type="GO" id="GO:0005666">
    <property type="term" value="C:RNA polymerase III complex"/>
    <property type="evidence" value="ECO:0007669"/>
    <property type="project" value="TreeGrafter"/>
</dbReference>
<evidence type="ECO:0008006" key="11">
    <source>
        <dbReference type="Google" id="ProtNLM"/>
    </source>
</evidence>
<evidence type="ECO:0000313" key="10">
    <source>
        <dbReference type="Proteomes" id="UP000054097"/>
    </source>
</evidence>
<sequence>MFILSEIRDTVALQPHTFGLDAAEVLARELNKKYANRILQDIGLVISVFDLIKCSEGKVRYGDGCLWYKVDFRLVVFRPFISEILNGKVKSQDEDGIRVSLTFFDEVYIDVSQLPAPCAYDFSRQKFFWSPSLEEGATRLQLMDSPFGERLYIELDAPIRFRVEGDEFYDDEPGPPKASEGVRVDLTREPKKPPYRIFASIAGQGMGPLEWWEGVGGVENQMDE</sequence>
<dbReference type="SUPFAM" id="SSF50249">
    <property type="entry name" value="Nucleic acid-binding proteins"/>
    <property type="match status" value="1"/>
</dbReference>
<evidence type="ECO:0000256" key="1">
    <source>
        <dbReference type="ARBA" id="ARBA00004123"/>
    </source>
</evidence>
<dbReference type="EMBL" id="KN824279">
    <property type="protein sequence ID" value="KIM33099.1"/>
    <property type="molecule type" value="Genomic_DNA"/>
</dbReference>
<gene>
    <name evidence="8" type="ORF">M408DRAFT_191886</name>
    <name evidence="9" type="ORF">M408DRAFT_326752</name>
</gene>
<dbReference type="Gene3D" id="2.40.50.140">
    <property type="entry name" value="Nucleic acid-binding proteins"/>
    <property type="match status" value="1"/>
</dbReference>
<dbReference type="Gene3D" id="3.30.1490.120">
    <property type="entry name" value="RNA polymerase Rpb7-like, N-terminal domain"/>
    <property type="match status" value="1"/>
</dbReference>
<dbReference type="EMBL" id="KN824279">
    <property type="protein sequence ID" value="KIM33101.1"/>
    <property type="molecule type" value="Genomic_DNA"/>
</dbReference>
<keyword evidence="5" id="KW-0539">Nucleus</keyword>
<protein>
    <recommendedName>
        <fullName evidence="11">RNA polymerase III subunit Rpc25 domain-containing protein</fullName>
    </recommendedName>
</protein>
<keyword evidence="4" id="KW-0804">Transcription</keyword>
<feature type="domain" description="RNA polymerase Rpb7-like N-terminal" evidence="6">
    <location>
        <begin position="8"/>
        <end position="64"/>
    </location>
</feature>
<proteinExistence type="inferred from homology"/>
<reference evidence="8" key="3">
    <citation type="submission" date="2015-02" db="EMBL/GenBank/DDBJ databases">
        <title>Evolutionary Origins and Diversification of the Mycorrhizal Mutualists.</title>
        <authorList>
            <consortium name="DOE Joint Genome Institute"/>
            <consortium name="Mycorrhizal Genomics Consortium"/>
            <person name="Kohler A."/>
            <person name="Kuo A."/>
            <person name="Nagy L.G."/>
            <person name="Floudas D."/>
            <person name="Copeland A."/>
            <person name="Barry K.W."/>
            <person name="Cichocki N."/>
            <person name="Veneault-Fourrey C."/>
            <person name="LaButti K."/>
            <person name="Lindquist E.A."/>
            <person name="Lipzen A."/>
            <person name="Lundell T."/>
            <person name="Morin E."/>
            <person name="Murat C."/>
            <person name="Riley R."/>
            <person name="Ohm R."/>
            <person name="Sun H."/>
            <person name="Tunlid A."/>
            <person name="Henrissat B."/>
            <person name="Grigoriev I.V."/>
            <person name="Hibbett D.S."/>
            <person name="Martin F."/>
        </authorList>
    </citation>
    <scope>NUCLEOTIDE SEQUENCE</scope>
    <source>
        <strain evidence="8 10">MAFF 305830</strain>
    </source>
</reference>
<dbReference type="FunFam" id="3.30.1490.120:FF:000001">
    <property type="entry name" value="DNA-directed RNA polymerase II subunit RPB7"/>
    <property type="match status" value="1"/>
</dbReference>
<evidence type="ECO:0000313" key="9">
    <source>
        <dbReference type="EMBL" id="KIM33101.1"/>
    </source>
</evidence>
<evidence type="ECO:0000256" key="5">
    <source>
        <dbReference type="ARBA" id="ARBA00023242"/>
    </source>
</evidence>
<dbReference type="SUPFAM" id="SSF88798">
    <property type="entry name" value="N-terminal, heterodimerisation domain of RBP7 (RpoE)"/>
    <property type="match status" value="1"/>
</dbReference>
<evidence type="ECO:0000256" key="2">
    <source>
        <dbReference type="ARBA" id="ARBA00009307"/>
    </source>
</evidence>
<dbReference type="STRING" id="933852.A0A0C3BM54"/>
<dbReference type="OrthoDB" id="10256606at2759"/>